<comment type="caution">
    <text evidence="1">The sequence shown here is derived from an EMBL/GenBank/DDBJ whole genome shotgun (WGS) entry which is preliminary data.</text>
</comment>
<evidence type="ECO:0000313" key="2">
    <source>
        <dbReference type="Proteomes" id="UP000467840"/>
    </source>
</evidence>
<name>A0A6A6L3V5_HEVBR</name>
<sequence>MMVGLNEGKSYRRQLFDEIFDFSKDDSLFAKDVEEDESACDQDMNEGGIGAVANTDAIEEGPLTGILMVAHKSLNMDMKRRLEANNITGIRATKSIRLLEVQAGGLENDVVSFDNTYLVNRYKLPFATIIGVTS</sequence>
<proteinExistence type="predicted"/>
<dbReference type="AlphaFoldDB" id="A0A6A6L3V5"/>
<reference evidence="1 2" key="1">
    <citation type="journal article" date="2020" name="Mol. Plant">
        <title>The Chromosome-Based Rubber Tree Genome Provides New Insights into Spurge Genome Evolution and Rubber Biosynthesis.</title>
        <authorList>
            <person name="Liu J."/>
            <person name="Shi C."/>
            <person name="Shi C.C."/>
            <person name="Li W."/>
            <person name="Zhang Q.J."/>
            <person name="Zhang Y."/>
            <person name="Li K."/>
            <person name="Lu H.F."/>
            <person name="Shi C."/>
            <person name="Zhu S.T."/>
            <person name="Xiao Z.Y."/>
            <person name="Nan H."/>
            <person name="Yue Y."/>
            <person name="Zhu X.G."/>
            <person name="Wu Y."/>
            <person name="Hong X.N."/>
            <person name="Fan G.Y."/>
            <person name="Tong Y."/>
            <person name="Zhang D."/>
            <person name="Mao C.L."/>
            <person name="Liu Y.L."/>
            <person name="Hao S.J."/>
            <person name="Liu W.Q."/>
            <person name="Lv M.Q."/>
            <person name="Zhang H.B."/>
            <person name="Liu Y."/>
            <person name="Hu-Tang G.R."/>
            <person name="Wang J.P."/>
            <person name="Wang J.H."/>
            <person name="Sun Y.H."/>
            <person name="Ni S.B."/>
            <person name="Chen W.B."/>
            <person name="Zhang X.C."/>
            <person name="Jiao Y.N."/>
            <person name="Eichler E.E."/>
            <person name="Li G.H."/>
            <person name="Liu X."/>
            <person name="Gao L.Z."/>
        </authorList>
    </citation>
    <scope>NUCLEOTIDE SEQUENCE [LARGE SCALE GENOMIC DNA]</scope>
    <source>
        <strain evidence="2">cv. GT1</strain>
        <tissue evidence="1">Leaf</tissue>
    </source>
</reference>
<protein>
    <submittedName>
        <fullName evidence="1">Uncharacterized protein</fullName>
    </submittedName>
</protein>
<evidence type="ECO:0000313" key="1">
    <source>
        <dbReference type="EMBL" id="KAF2294968.1"/>
    </source>
</evidence>
<gene>
    <name evidence="1" type="ORF">GH714_029801</name>
</gene>
<dbReference type="Proteomes" id="UP000467840">
    <property type="component" value="Chromosome 7"/>
</dbReference>
<organism evidence="1 2">
    <name type="scientific">Hevea brasiliensis</name>
    <name type="common">Para rubber tree</name>
    <name type="synonym">Siphonia brasiliensis</name>
    <dbReference type="NCBI Taxonomy" id="3981"/>
    <lineage>
        <taxon>Eukaryota</taxon>
        <taxon>Viridiplantae</taxon>
        <taxon>Streptophyta</taxon>
        <taxon>Embryophyta</taxon>
        <taxon>Tracheophyta</taxon>
        <taxon>Spermatophyta</taxon>
        <taxon>Magnoliopsida</taxon>
        <taxon>eudicotyledons</taxon>
        <taxon>Gunneridae</taxon>
        <taxon>Pentapetalae</taxon>
        <taxon>rosids</taxon>
        <taxon>fabids</taxon>
        <taxon>Malpighiales</taxon>
        <taxon>Euphorbiaceae</taxon>
        <taxon>Crotonoideae</taxon>
        <taxon>Micrandreae</taxon>
        <taxon>Hevea</taxon>
    </lineage>
</organism>
<keyword evidence="2" id="KW-1185">Reference proteome</keyword>
<dbReference type="EMBL" id="JAAGAX010000013">
    <property type="protein sequence ID" value="KAF2294968.1"/>
    <property type="molecule type" value="Genomic_DNA"/>
</dbReference>
<accession>A0A6A6L3V5</accession>